<keyword evidence="2 5" id="KW-1015">Disulfide bond</keyword>
<dbReference type="NCBIfam" id="TIGR01068">
    <property type="entry name" value="thioredoxin"/>
    <property type="match status" value="1"/>
</dbReference>
<feature type="disulfide bond" description="Redox-active" evidence="5">
    <location>
        <begin position="31"/>
        <end position="34"/>
    </location>
</feature>
<evidence type="ECO:0000313" key="8">
    <source>
        <dbReference type="Proteomes" id="UP000683000"/>
    </source>
</evidence>
<dbReference type="Proteomes" id="UP000683000">
    <property type="component" value="Unassembled WGS sequence"/>
</dbReference>
<keyword evidence="5" id="KW-0676">Redox-active center</keyword>
<dbReference type="SUPFAM" id="SSF52833">
    <property type="entry name" value="Thioredoxin-like"/>
    <property type="match status" value="1"/>
</dbReference>
<dbReference type="AlphaFoldDB" id="A0A8I3ACT3"/>
<evidence type="ECO:0000256" key="3">
    <source>
        <dbReference type="PIRNR" id="PIRNR000077"/>
    </source>
</evidence>
<evidence type="ECO:0000256" key="2">
    <source>
        <dbReference type="ARBA" id="ARBA00023157"/>
    </source>
</evidence>
<dbReference type="PROSITE" id="PS51352">
    <property type="entry name" value="THIOREDOXIN_2"/>
    <property type="match status" value="1"/>
</dbReference>
<dbReference type="FunFam" id="3.40.30.10:FF:000245">
    <property type="entry name" value="Thioredoxin"/>
    <property type="match status" value="1"/>
</dbReference>
<dbReference type="Pfam" id="PF00085">
    <property type="entry name" value="Thioredoxin"/>
    <property type="match status" value="1"/>
</dbReference>
<dbReference type="InterPro" id="IPR017937">
    <property type="entry name" value="Thioredoxin_CS"/>
</dbReference>
<feature type="site" description="Contributes to redox potential value" evidence="4">
    <location>
        <position position="32"/>
    </location>
</feature>
<dbReference type="InterPro" id="IPR036249">
    <property type="entry name" value="Thioredoxin-like_sf"/>
</dbReference>
<evidence type="ECO:0000256" key="5">
    <source>
        <dbReference type="PIRSR" id="PIRSR000077-4"/>
    </source>
</evidence>
<evidence type="ECO:0000313" key="7">
    <source>
        <dbReference type="EMBL" id="KAG6380663.1"/>
    </source>
</evidence>
<evidence type="ECO:0000259" key="6">
    <source>
        <dbReference type="PROSITE" id="PS51352"/>
    </source>
</evidence>
<gene>
    <name evidence="7" type="ORF">JVT61DRAFT_5034</name>
</gene>
<comment type="caution">
    <text evidence="7">The sequence shown here is derived from an EMBL/GenBank/DDBJ whole genome shotgun (WGS) entry which is preliminary data.</text>
</comment>
<feature type="site" description="Deprotonates C-terminal active site Cys" evidence="4">
    <location>
        <position position="25"/>
    </location>
</feature>
<dbReference type="GO" id="GO:0015035">
    <property type="term" value="F:protein-disulfide reductase activity"/>
    <property type="evidence" value="ECO:0007669"/>
    <property type="project" value="InterPro"/>
</dbReference>
<feature type="domain" description="Thioredoxin" evidence="6">
    <location>
        <begin position="1"/>
        <end position="107"/>
    </location>
</feature>
<protein>
    <recommendedName>
        <fullName evidence="1 3">Thioredoxin</fullName>
    </recommendedName>
</protein>
<dbReference type="InterPro" id="IPR005746">
    <property type="entry name" value="Thioredoxin"/>
</dbReference>
<evidence type="ECO:0000256" key="4">
    <source>
        <dbReference type="PIRSR" id="PIRSR000077-1"/>
    </source>
</evidence>
<feature type="active site" description="Nucleophile" evidence="4">
    <location>
        <position position="34"/>
    </location>
</feature>
<accession>A0A8I3ACT3</accession>
<dbReference type="OrthoDB" id="2121326at2759"/>
<dbReference type="PIRSF" id="PIRSF000077">
    <property type="entry name" value="Thioredoxin"/>
    <property type="match status" value="1"/>
</dbReference>
<dbReference type="PANTHER" id="PTHR46115">
    <property type="entry name" value="THIOREDOXIN-LIKE PROTEIN 1"/>
    <property type="match status" value="1"/>
</dbReference>
<evidence type="ECO:0000256" key="1">
    <source>
        <dbReference type="ARBA" id="ARBA00020570"/>
    </source>
</evidence>
<keyword evidence="8" id="KW-1185">Reference proteome</keyword>
<dbReference type="EMBL" id="JAGFBS010000002">
    <property type="protein sequence ID" value="KAG6380663.1"/>
    <property type="molecule type" value="Genomic_DNA"/>
</dbReference>
<dbReference type="InterPro" id="IPR013766">
    <property type="entry name" value="Thioredoxin_domain"/>
</dbReference>
<dbReference type="PRINTS" id="PR00421">
    <property type="entry name" value="THIOREDOXIN"/>
</dbReference>
<dbReference type="PROSITE" id="PS00194">
    <property type="entry name" value="THIOREDOXIN_1"/>
    <property type="match status" value="1"/>
</dbReference>
<dbReference type="Gene3D" id="3.40.30.10">
    <property type="entry name" value="Glutaredoxin"/>
    <property type="match status" value="1"/>
</dbReference>
<sequence>MTVKELESLNEFHEIINSGKAVLIDFYADWCGPCKLISPIFDKHSDNADTEGIEFYKVDVDKLADVAQECGIRAMPTFQLYKDGQRVGDMLGAKPAELTALVQNGVTLAKA</sequence>
<reference evidence="7" key="1">
    <citation type="submission" date="2021-03" db="EMBL/GenBank/DDBJ databases">
        <title>Evolutionary innovations through gain and loss of genes in the ectomycorrhizal Boletales.</title>
        <authorList>
            <person name="Wu G."/>
            <person name="Miyauchi S."/>
            <person name="Morin E."/>
            <person name="Yang Z.-L."/>
            <person name="Xu J."/>
            <person name="Martin F.M."/>
        </authorList>
    </citation>
    <scope>NUCLEOTIDE SEQUENCE</scope>
    <source>
        <strain evidence="7">BR01</strain>
    </source>
</reference>
<dbReference type="CDD" id="cd02947">
    <property type="entry name" value="TRX_family"/>
    <property type="match status" value="1"/>
</dbReference>
<name>A0A8I3ACT3_9AGAM</name>
<proteinExistence type="inferred from homology"/>
<comment type="similarity">
    <text evidence="3">Belongs to the thioredoxin family.</text>
</comment>
<feature type="site" description="Contributes to redox potential value" evidence="4">
    <location>
        <position position="33"/>
    </location>
</feature>
<organism evidence="7 8">
    <name type="scientific">Boletus reticuloceps</name>
    <dbReference type="NCBI Taxonomy" id="495285"/>
    <lineage>
        <taxon>Eukaryota</taxon>
        <taxon>Fungi</taxon>
        <taxon>Dikarya</taxon>
        <taxon>Basidiomycota</taxon>
        <taxon>Agaricomycotina</taxon>
        <taxon>Agaricomycetes</taxon>
        <taxon>Agaricomycetidae</taxon>
        <taxon>Boletales</taxon>
        <taxon>Boletineae</taxon>
        <taxon>Boletaceae</taxon>
        <taxon>Boletoideae</taxon>
        <taxon>Boletus</taxon>
    </lineage>
</organism>
<feature type="active site" description="Nucleophile" evidence="4">
    <location>
        <position position="31"/>
    </location>
</feature>